<dbReference type="AlphaFoldDB" id="A0A2S6CQI7"/>
<protein>
    <submittedName>
        <fullName evidence="1">Uncharacterized protein</fullName>
    </submittedName>
</protein>
<gene>
    <name evidence="1" type="ORF">CUN59_18075</name>
</gene>
<evidence type="ECO:0000313" key="1">
    <source>
        <dbReference type="EMBL" id="PPJ61962.1"/>
    </source>
</evidence>
<comment type="caution">
    <text evidence="1">The sequence shown here is derived from an EMBL/GenBank/DDBJ whole genome shotgun (WGS) entry which is preliminary data.</text>
</comment>
<dbReference type="OrthoDB" id="510444at2"/>
<name>A0A2S6CQI7_9CYAN</name>
<dbReference type="RefSeq" id="WP_104389152.1">
    <property type="nucleotide sequence ID" value="NZ_PGEM01000153.1"/>
</dbReference>
<dbReference type="Proteomes" id="UP000239589">
    <property type="component" value="Unassembled WGS sequence"/>
</dbReference>
<evidence type="ECO:0000313" key="2">
    <source>
        <dbReference type="Proteomes" id="UP000239589"/>
    </source>
</evidence>
<sequence>MSHIPSESYKNSAVYKHRYKSGRRPEPQRCPVIKKDGTQCKNNLMIGYNCCATHGGKAAKARITHGLHSKLVKQENMRAIKSLSAKERKQLLATDYSKETLLDNSIMLSDAMIGRLIDHQSELIERYNTAIQLSDSLTNSSPREAEVITNNINGLSKAITDLSKVIQIHQAQINATLKTRKDLRDKNENELTLKALYEQLSVDPRELIQDLVKAYLTSNPETKVDELFALKPADVEIEYELGDDD</sequence>
<reference evidence="1 2" key="1">
    <citation type="submission" date="2018-02" db="EMBL/GenBank/DDBJ databases">
        <title>Discovery of a pederin family compound in a non-symbiotic bloom-forming cyanobacterium.</title>
        <authorList>
            <person name="Kust A."/>
            <person name="Mares J."/>
            <person name="Jokela J."/>
            <person name="Urajova P."/>
            <person name="Hajek J."/>
            <person name="Saurav K."/>
            <person name="Voracova K."/>
            <person name="Fewer D.P."/>
            <person name="Haapaniemi E."/>
            <person name="Permi P."/>
            <person name="Rehakova K."/>
            <person name="Sivonen K."/>
            <person name="Hrouzek P."/>
        </authorList>
    </citation>
    <scope>NUCLEOTIDE SEQUENCE [LARGE SCALE GENOMIC DNA]</scope>
    <source>
        <strain evidence="1 2">CHARLIE-1</strain>
    </source>
</reference>
<dbReference type="EMBL" id="PGEM01000153">
    <property type="protein sequence ID" value="PPJ61962.1"/>
    <property type="molecule type" value="Genomic_DNA"/>
</dbReference>
<accession>A0A2S6CQI7</accession>
<proteinExistence type="predicted"/>
<keyword evidence="2" id="KW-1185">Reference proteome</keyword>
<organism evidence="1 2">
    <name type="scientific">Cuspidothrix issatschenkoi CHARLIE-1</name>
    <dbReference type="NCBI Taxonomy" id="2052836"/>
    <lineage>
        <taxon>Bacteria</taxon>
        <taxon>Bacillati</taxon>
        <taxon>Cyanobacteriota</taxon>
        <taxon>Cyanophyceae</taxon>
        <taxon>Nostocales</taxon>
        <taxon>Aphanizomenonaceae</taxon>
        <taxon>Cuspidothrix</taxon>
    </lineage>
</organism>